<sequence>MDSTLDSKSSLPTELSSKKSYFDSNLTTAAQFKGLNIQNFAALSQCGRISPFINEIQNTSAPRSFTSAPISQQLTSFPFFPEPDSNTNWSYPTPGEESADTVSLITNEPAQIFSENQSQLTNSNVIDPNAYPTSMGTIGIQPYNSQYDHFNTWPQFELHDQLFSPLNSPGNLYEEPELLTSSTYSRSPSSSPPHSRLNIEQRELKRRQDQVRRESKVSMRRVRSASRNSCHYSLSQRTSPDLLPKSEYSNNGTPSPLLSQFSIQNSPALSSTPFLSSYSPPINAQLPTEIYGQPFTLNPNNFTSATSYPMPYNAAPSDSSLPTYLDGTQALALSPIPDHVGIYGSQPPTVVAGKTETSEPVRVVNTRPKPQCWEHGCNGRQFSTFSNLLRHQREKSGAAQKSSCPHCGAEFTRTTARNGHLAHDKCKQRKSS</sequence>
<feature type="compositionally biased region" description="Basic and acidic residues" evidence="1">
    <location>
        <begin position="197"/>
        <end position="217"/>
    </location>
</feature>
<proteinExistence type="predicted"/>
<protein>
    <submittedName>
        <fullName evidence="2">Putative transcription factor c2h2 protein</fullName>
    </submittedName>
</protein>
<evidence type="ECO:0000256" key="1">
    <source>
        <dbReference type="SAM" id="MobiDB-lite"/>
    </source>
</evidence>
<dbReference type="Proteomes" id="UP000030854">
    <property type="component" value="Unassembled WGS sequence"/>
</dbReference>
<dbReference type="EMBL" id="JNVN01000369">
    <property type="protein sequence ID" value="KHJ35506.1"/>
    <property type="molecule type" value="Genomic_DNA"/>
</dbReference>
<keyword evidence="3" id="KW-1185">Reference proteome</keyword>
<organism evidence="2 3">
    <name type="scientific">Uncinula necator</name>
    <name type="common">Grape powdery mildew</name>
    <dbReference type="NCBI Taxonomy" id="52586"/>
    <lineage>
        <taxon>Eukaryota</taxon>
        <taxon>Fungi</taxon>
        <taxon>Dikarya</taxon>
        <taxon>Ascomycota</taxon>
        <taxon>Pezizomycotina</taxon>
        <taxon>Leotiomycetes</taxon>
        <taxon>Erysiphales</taxon>
        <taxon>Erysiphaceae</taxon>
        <taxon>Erysiphe</taxon>
    </lineage>
</organism>
<name>A0A0B1PF04_UNCNE</name>
<reference evidence="2 3" key="1">
    <citation type="journal article" date="2014" name="BMC Genomics">
        <title>Adaptive genomic structural variation in the grape powdery mildew pathogen, Erysiphe necator.</title>
        <authorList>
            <person name="Jones L."/>
            <person name="Riaz S."/>
            <person name="Morales-Cruz A."/>
            <person name="Amrine K.C."/>
            <person name="McGuire B."/>
            <person name="Gubler W.D."/>
            <person name="Walker M.A."/>
            <person name="Cantu D."/>
        </authorList>
    </citation>
    <scope>NUCLEOTIDE SEQUENCE [LARGE SCALE GENOMIC DNA]</scope>
    <source>
        <strain evidence="3">c</strain>
    </source>
</reference>
<feature type="compositionally biased region" description="Low complexity" evidence="1">
    <location>
        <begin position="181"/>
        <end position="195"/>
    </location>
</feature>
<feature type="compositionally biased region" description="Polar residues" evidence="1">
    <location>
        <begin position="225"/>
        <end position="239"/>
    </location>
</feature>
<evidence type="ECO:0000313" key="2">
    <source>
        <dbReference type="EMBL" id="KHJ35506.1"/>
    </source>
</evidence>
<feature type="compositionally biased region" description="Polar residues" evidence="1">
    <location>
        <begin position="247"/>
        <end position="261"/>
    </location>
</feature>
<comment type="caution">
    <text evidence="2">The sequence shown here is derived from an EMBL/GenBank/DDBJ whole genome shotgun (WGS) entry which is preliminary data.</text>
</comment>
<dbReference type="HOGENOM" id="CLU_040692_1_0_1"/>
<accession>A0A0B1PF04</accession>
<evidence type="ECO:0000313" key="3">
    <source>
        <dbReference type="Proteomes" id="UP000030854"/>
    </source>
</evidence>
<dbReference type="AlphaFoldDB" id="A0A0B1PF04"/>
<gene>
    <name evidence="2" type="ORF">EV44_g6448</name>
</gene>
<dbReference type="Gene3D" id="3.30.160.60">
    <property type="entry name" value="Classic Zinc Finger"/>
    <property type="match status" value="1"/>
</dbReference>
<dbReference type="OMA" id="QCGRISP"/>
<feature type="region of interest" description="Disordered" evidence="1">
    <location>
        <begin position="179"/>
        <end position="261"/>
    </location>
</feature>